<dbReference type="EMBL" id="BARV01008800">
    <property type="protein sequence ID" value="GAI08382.1"/>
    <property type="molecule type" value="Genomic_DNA"/>
</dbReference>
<proteinExistence type="predicted"/>
<accession>X1KMS1</accession>
<name>X1KMS1_9ZZZZ</name>
<gene>
    <name evidence="1" type="ORF">S06H3_17578</name>
</gene>
<dbReference type="AlphaFoldDB" id="X1KMS1"/>
<feature type="non-terminal residue" evidence="1">
    <location>
        <position position="1"/>
    </location>
</feature>
<sequence length="66" mass="8190">YEQKEELEKARKFYMKAFSIDPFDPIFIKSVKEIFPNIQLLSQDHPYRSRHIQDYCKHYSYWDLSQ</sequence>
<evidence type="ECO:0000313" key="1">
    <source>
        <dbReference type="EMBL" id="GAI08382.1"/>
    </source>
</evidence>
<protein>
    <submittedName>
        <fullName evidence="1">Uncharacterized protein</fullName>
    </submittedName>
</protein>
<reference evidence="1" key="1">
    <citation type="journal article" date="2014" name="Front. Microbiol.">
        <title>High frequency of phylogenetically diverse reductive dehalogenase-homologous genes in deep subseafloor sedimentary metagenomes.</title>
        <authorList>
            <person name="Kawai M."/>
            <person name="Futagami T."/>
            <person name="Toyoda A."/>
            <person name="Takaki Y."/>
            <person name="Nishi S."/>
            <person name="Hori S."/>
            <person name="Arai W."/>
            <person name="Tsubouchi T."/>
            <person name="Morono Y."/>
            <person name="Uchiyama I."/>
            <person name="Ito T."/>
            <person name="Fujiyama A."/>
            <person name="Inagaki F."/>
            <person name="Takami H."/>
        </authorList>
    </citation>
    <scope>NUCLEOTIDE SEQUENCE</scope>
    <source>
        <strain evidence="1">Expedition CK06-06</strain>
    </source>
</reference>
<comment type="caution">
    <text evidence="1">The sequence shown here is derived from an EMBL/GenBank/DDBJ whole genome shotgun (WGS) entry which is preliminary data.</text>
</comment>
<organism evidence="1">
    <name type="scientific">marine sediment metagenome</name>
    <dbReference type="NCBI Taxonomy" id="412755"/>
    <lineage>
        <taxon>unclassified sequences</taxon>
        <taxon>metagenomes</taxon>
        <taxon>ecological metagenomes</taxon>
    </lineage>
</organism>